<sequence>MEVTVSFVFLESRFEFAVVGDFAVFVPPVLGVVSGDAPQFGRRRREPTLVEVVVIAHLGVVEDCCSIGAGCLQHRH</sequence>
<gene>
    <name evidence="1" type="ORF">J07HQW2_03350</name>
</gene>
<protein>
    <submittedName>
        <fullName evidence="1">Uncharacterized protein</fullName>
    </submittedName>
</protein>
<organism evidence="1 2">
    <name type="scientific">Haloquadratum walsbyi J07HQW2</name>
    <dbReference type="NCBI Taxonomy" id="1238425"/>
    <lineage>
        <taxon>Archaea</taxon>
        <taxon>Methanobacteriati</taxon>
        <taxon>Methanobacteriota</taxon>
        <taxon>Stenosarchaea group</taxon>
        <taxon>Halobacteria</taxon>
        <taxon>Halobacteriales</taxon>
        <taxon>Haloferacaceae</taxon>
        <taxon>Haloquadratum</taxon>
    </lineage>
</organism>
<evidence type="ECO:0000313" key="2">
    <source>
        <dbReference type="Proteomes" id="UP000030710"/>
    </source>
</evidence>
<reference evidence="1 2" key="1">
    <citation type="journal article" date="2013" name="PLoS ONE">
        <title>Assembly-driven community genomics of a hypersaline microbial ecosystem.</title>
        <authorList>
            <person name="Podell S."/>
            <person name="Ugalde J.A."/>
            <person name="Narasingarao P."/>
            <person name="Banfield J.F."/>
            <person name="Heidelberg K.B."/>
            <person name="Allen E.E."/>
        </authorList>
    </citation>
    <scope>NUCLEOTIDE SEQUENCE [LARGE SCALE GENOMIC DNA]</scope>
    <source>
        <strain evidence="2">J07HQW2</strain>
    </source>
</reference>
<name>U1PWS2_9EURY</name>
<accession>U1PWS2</accession>
<dbReference type="Proteomes" id="UP000030710">
    <property type="component" value="Unassembled WGS sequence"/>
</dbReference>
<dbReference type="STRING" id="1238425.J07HQW2_03350"/>
<evidence type="ECO:0000313" key="1">
    <source>
        <dbReference type="EMBL" id="ERG96866.1"/>
    </source>
</evidence>
<dbReference type="HOGENOM" id="CLU_2645830_0_0_2"/>
<dbReference type="EMBL" id="KE356561">
    <property type="protein sequence ID" value="ERG96866.1"/>
    <property type="molecule type" value="Genomic_DNA"/>
</dbReference>
<proteinExistence type="predicted"/>
<dbReference type="AlphaFoldDB" id="U1PWS2"/>